<accession>S9VLE5</accession>
<organism evidence="2 3">
    <name type="scientific">Angomonas deanei</name>
    <dbReference type="NCBI Taxonomy" id="59799"/>
    <lineage>
        <taxon>Eukaryota</taxon>
        <taxon>Discoba</taxon>
        <taxon>Euglenozoa</taxon>
        <taxon>Kinetoplastea</taxon>
        <taxon>Metakinetoplastina</taxon>
        <taxon>Trypanosomatida</taxon>
        <taxon>Trypanosomatidae</taxon>
        <taxon>Strigomonadinae</taxon>
        <taxon>Angomonas</taxon>
    </lineage>
</organism>
<dbReference type="AlphaFoldDB" id="S9VLE5"/>
<sequence>MEVPVRSRDCHHVQCCDVNSWVVLLDKARALRDPVGSCPVCKKRVAASSLAVDLWVLDVEKHLPRGTHLVILESDGTYRSADSVREKRREMVTEVVDATQSDYVNHFGEIIEEEEDDFFPSDDLNPVESVVCSIRPSASFEPVFMDERSMVEEMSQKRPRVAEEGGNTPLRKVKLELTDMPPPSPPVTASQDDGVTIVSYVESSNAVHRTLPSQLRLWELHCPHCGAVLVKGEDGSMRQCARCQEKGELLPADLILVRRFEENPSVSLELHPDGTCLLSGVDEAAPYLIRAGYHRSPFVYDSAAPSLFPLFSSKKQDLTKNKGVWSSTLSLTRFEMDFLEACCHRIARGERLEEMDYRMVPSVFRIPRRRPPNSAASSPFASQFNGSKNTLGNYNNNGVRDGYPS</sequence>
<dbReference type="Gene3D" id="3.30.40.10">
    <property type="entry name" value="Zinc/RING finger domain, C3HC4 (zinc finger)"/>
    <property type="match status" value="1"/>
</dbReference>
<proteinExistence type="predicted"/>
<reference evidence="2 3" key="1">
    <citation type="submission" date="2020-08" db="EMBL/GenBank/DDBJ databases">
        <authorList>
            <person name="Newling K."/>
            <person name="Davey J."/>
            <person name="Forrester S."/>
        </authorList>
    </citation>
    <scope>NUCLEOTIDE SEQUENCE [LARGE SCALE GENOMIC DNA]</scope>
    <source>
        <strain evidence="3">Crithidia deanei Carvalho (ATCC PRA-265)</strain>
    </source>
</reference>
<name>S9VLE5_9TRYP</name>
<feature type="region of interest" description="Disordered" evidence="1">
    <location>
        <begin position="368"/>
        <end position="405"/>
    </location>
</feature>
<evidence type="ECO:0000256" key="1">
    <source>
        <dbReference type="SAM" id="MobiDB-lite"/>
    </source>
</evidence>
<protein>
    <submittedName>
        <fullName evidence="2">MIZ/SP-RING zinc finger containing protein, putative</fullName>
    </submittedName>
</protein>
<feature type="compositionally biased region" description="Low complexity" evidence="1">
    <location>
        <begin position="372"/>
        <end position="382"/>
    </location>
</feature>
<evidence type="ECO:0000313" key="3">
    <source>
        <dbReference type="Proteomes" id="UP000515908"/>
    </source>
</evidence>
<dbReference type="InterPro" id="IPR013083">
    <property type="entry name" value="Znf_RING/FYVE/PHD"/>
</dbReference>
<evidence type="ECO:0000313" key="2">
    <source>
        <dbReference type="EMBL" id="CAD2216035.1"/>
    </source>
</evidence>
<dbReference type="VEuPathDB" id="TriTrypDB:ADEAN_000349300"/>
<dbReference type="OrthoDB" id="27975at2759"/>
<feature type="compositionally biased region" description="Polar residues" evidence="1">
    <location>
        <begin position="383"/>
        <end position="398"/>
    </location>
</feature>
<gene>
    <name evidence="2" type="ORF">ADEAN_000349300</name>
</gene>
<dbReference type="Proteomes" id="UP000515908">
    <property type="component" value="Chromosome 06"/>
</dbReference>
<dbReference type="EMBL" id="LR877150">
    <property type="protein sequence ID" value="CAD2216035.1"/>
    <property type="molecule type" value="Genomic_DNA"/>
</dbReference>
<keyword evidence="3" id="KW-1185">Reference proteome</keyword>